<feature type="region of interest" description="Disordered" evidence="1">
    <location>
        <begin position="1"/>
        <end position="31"/>
    </location>
</feature>
<reference evidence="2" key="1">
    <citation type="journal article" date="2019" name="bioRxiv">
        <title>The Genome of the Zebra Mussel, Dreissena polymorpha: A Resource for Invasive Species Research.</title>
        <authorList>
            <person name="McCartney M.A."/>
            <person name="Auch B."/>
            <person name="Kono T."/>
            <person name="Mallez S."/>
            <person name="Zhang Y."/>
            <person name="Obille A."/>
            <person name="Becker A."/>
            <person name="Abrahante J.E."/>
            <person name="Garbe J."/>
            <person name="Badalamenti J.P."/>
            <person name="Herman A."/>
            <person name="Mangelson H."/>
            <person name="Liachko I."/>
            <person name="Sullivan S."/>
            <person name="Sone E.D."/>
            <person name="Koren S."/>
            <person name="Silverstein K.A.T."/>
            <person name="Beckman K.B."/>
            <person name="Gohl D.M."/>
        </authorList>
    </citation>
    <scope>NUCLEOTIDE SEQUENCE</scope>
    <source>
        <strain evidence="2">Duluth1</strain>
        <tissue evidence="2">Whole animal</tissue>
    </source>
</reference>
<protein>
    <submittedName>
        <fullName evidence="2">Uncharacterized protein</fullName>
    </submittedName>
</protein>
<evidence type="ECO:0000256" key="1">
    <source>
        <dbReference type="SAM" id="MobiDB-lite"/>
    </source>
</evidence>
<dbReference type="AlphaFoldDB" id="A0A9D4SAG9"/>
<proteinExistence type="predicted"/>
<dbReference type="EMBL" id="JAIWYP010000001">
    <property type="protein sequence ID" value="KAH3897811.1"/>
    <property type="molecule type" value="Genomic_DNA"/>
</dbReference>
<organism evidence="2 3">
    <name type="scientific">Dreissena polymorpha</name>
    <name type="common">Zebra mussel</name>
    <name type="synonym">Mytilus polymorpha</name>
    <dbReference type="NCBI Taxonomy" id="45954"/>
    <lineage>
        <taxon>Eukaryota</taxon>
        <taxon>Metazoa</taxon>
        <taxon>Spiralia</taxon>
        <taxon>Lophotrochozoa</taxon>
        <taxon>Mollusca</taxon>
        <taxon>Bivalvia</taxon>
        <taxon>Autobranchia</taxon>
        <taxon>Heteroconchia</taxon>
        <taxon>Euheterodonta</taxon>
        <taxon>Imparidentia</taxon>
        <taxon>Neoheterodontei</taxon>
        <taxon>Myida</taxon>
        <taxon>Dreissenoidea</taxon>
        <taxon>Dreissenidae</taxon>
        <taxon>Dreissena</taxon>
    </lineage>
</organism>
<evidence type="ECO:0000313" key="2">
    <source>
        <dbReference type="EMBL" id="KAH3897811.1"/>
    </source>
</evidence>
<sequence length="87" mass="10168">MLRMWGTSMKQKESTSSDIKLANQQHHEEREQIKEQSRRFIQKNICCTPFDSQPEVYQNSNLALNNICKASISAQLLSFSKHFKPPR</sequence>
<dbReference type="Proteomes" id="UP000828390">
    <property type="component" value="Unassembled WGS sequence"/>
</dbReference>
<name>A0A9D4SAG9_DREPO</name>
<evidence type="ECO:0000313" key="3">
    <source>
        <dbReference type="Proteomes" id="UP000828390"/>
    </source>
</evidence>
<reference evidence="2" key="2">
    <citation type="submission" date="2020-11" db="EMBL/GenBank/DDBJ databases">
        <authorList>
            <person name="McCartney M.A."/>
            <person name="Auch B."/>
            <person name="Kono T."/>
            <person name="Mallez S."/>
            <person name="Becker A."/>
            <person name="Gohl D.M."/>
            <person name="Silverstein K.A.T."/>
            <person name="Koren S."/>
            <person name="Bechman K.B."/>
            <person name="Herman A."/>
            <person name="Abrahante J.E."/>
            <person name="Garbe J."/>
        </authorList>
    </citation>
    <scope>NUCLEOTIDE SEQUENCE</scope>
    <source>
        <strain evidence="2">Duluth1</strain>
        <tissue evidence="2">Whole animal</tissue>
    </source>
</reference>
<gene>
    <name evidence="2" type="ORF">DPMN_022007</name>
</gene>
<accession>A0A9D4SAG9</accession>
<keyword evidence="3" id="KW-1185">Reference proteome</keyword>
<comment type="caution">
    <text evidence="2">The sequence shown here is derived from an EMBL/GenBank/DDBJ whole genome shotgun (WGS) entry which is preliminary data.</text>
</comment>